<evidence type="ECO:0008006" key="4">
    <source>
        <dbReference type="Google" id="ProtNLM"/>
    </source>
</evidence>
<dbReference type="EMBL" id="JACGCI010000188">
    <property type="protein sequence ID" value="KAF6742302.1"/>
    <property type="molecule type" value="Genomic_DNA"/>
</dbReference>
<feature type="chain" id="PRO_5034542266" description="Secreted protein" evidence="1">
    <location>
        <begin position="21"/>
        <end position="128"/>
    </location>
</feature>
<evidence type="ECO:0000256" key="1">
    <source>
        <dbReference type="SAM" id="SignalP"/>
    </source>
</evidence>
<dbReference type="AlphaFoldDB" id="A0A8H6HA17"/>
<reference evidence="2 3" key="1">
    <citation type="submission" date="2020-07" db="EMBL/GenBank/DDBJ databases">
        <title>Comparative genomics of pyrophilous fungi reveals a link between fire events and developmental genes.</title>
        <authorList>
            <consortium name="DOE Joint Genome Institute"/>
            <person name="Steindorff A.S."/>
            <person name="Carver A."/>
            <person name="Calhoun S."/>
            <person name="Stillman K."/>
            <person name="Liu H."/>
            <person name="Lipzen A."/>
            <person name="Pangilinan J."/>
            <person name="Labutti K."/>
            <person name="Bruns T.D."/>
            <person name="Grigoriev I.V."/>
        </authorList>
    </citation>
    <scope>NUCLEOTIDE SEQUENCE [LARGE SCALE GENOMIC DNA]</scope>
    <source>
        <strain evidence="2 3">CBS 144469</strain>
    </source>
</reference>
<organism evidence="2 3">
    <name type="scientific">Ephemerocybe angulata</name>
    <dbReference type="NCBI Taxonomy" id="980116"/>
    <lineage>
        <taxon>Eukaryota</taxon>
        <taxon>Fungi</taxon>
        <taxon>Dikarya</taxon>
        <taxon>Basidiomycota</taxon>
        <taxon>Agaricomycotina</taxon>
        <taxon>Agaricomycetes</taxon>
        <taxon>Agaricomycetidae</taxon>
        <taxon>Agaricales</taxon>
        <taxon>Agaricineae</taxon>
        <taxon>Psathyrellaceae</taxon>
        <taxon>Ephemerocybe</taxon>
    </lineage>
</organism>
<sequence length="128" mass="14113">MAPGLITVLILPSQVRQALAGTRYVVTLPLGVMLLSHKPSLYSCRPCLTPPGPTRCPFRDADATSRIRSRNFPASHSREVFSVVTLPYLIATDPKAQPKKSRTHADGSHAHHHHVLALRCRQQIPPAR</sequence>
<gene>
    <name evidence="2" type="ORF">DFP72DRAFT_1179319</name>
</gene>
<keyword evidence="1" id="KW-0732">Signal</keyword>
<name>A0A8H6HA17_9AGAR</name>
<evidence type="ECO:0000313" key="2">
    <source>
        <dbReference type="EMBL" id="KAF6742302.1"/>
    </source>
</evidence>
<evidence type="ECO:0000313" key="3">
    <source>
        <dbReference type="Proteomes" id="UP000521943"/>
    </source>
</evidence>
<proteinExistence type="predicted"/>
<dbReference type="Proteomes" id="UP000521943">
    <property type="component" value="Unassembled WGS sequence"/>
</dbReference>
<feature type="signal peptide" evidence="1">
    <location>
        <begin position="1"/>
        <end position="20"/>
    </location>
</feature>
<keyword evidence="3" id="KW-1185">Reference proteome</keyword>
<protein>
    <recommendedName>
        <fullName evidence="4">Secreted protein</fullName>
    </recommendedName>
</protein>
<accession>A0A8H6HA17</accession>
<comment type="caution">
    <text evidence="2">The sequence shown here is derived from an EMBL/GenBank/DDBJ whole genome shotgun (WGS) entry which is preliminary data.</text>
</comment>